<dbReference type="InterPro" id="IPR034151">
    <property type="entry name" value="TOPRIM_DnaG_bac"/>
</dbReference>
<dbReference type="GO" id="GO:1990077">
    <property type="term" value="C:primosome complex"/>
    <property type="evidence" value="ECO:0007669"/>
    <property type="project" value="UniProtKB-KW"/>
</dbReference>
<evidence type="ECO:0000256" key="5">
    <source>
        <dbReference type="ARBA" id="ARBA00022705"/>
    </source>
</evidence>
<dbReference type="Gene3D" id="3.90.580.10">
    <property type="entry name" value="Zinc finger, CHC2-type domain"/>
    <property type="match status" value="1"/>
</dbReference>
<dbReference type="NCBIfam" id="TIGR01391">
    <property type="entry name" value="dnaG"/>
    <property type="match status" value="1"/>
</dbReference>
<dbReference type="FunFam" id="3.40.1360.10:FF:000002">
    <property type="entry name" value="DNA primase"/>
    <property type="match status" value="1"/>
</dbReference>
<evidence type="ECO:0000313" key="17">
    <source>
        <dbReference type="EMBL" id="CAA0120677.1"/>
    </source>
</evidence>
<dbReference type="SUPFAM" id="SSF56731">
    <property type="entry name" value="DNA primase core"/>
    <property type="match status" value="1"/>
</dbReference>
<dbReference type="GO" id="GO:0000428">
    <property type="term" value="C:DNA-directed RNA polymerase complex"/>
    <property type="evidence" value="ECO:0007669"/>
    <property type="project" value="UniProtKB-KW"/>
</dbReference>
<comment type="similarity">
    <text evidence="12 13">Belongs to the DnaG primase family.</text>
</comment>
<dbReference type="InterPro" id="IPR006171">
    <property type="entry name" value="TOPRIM_dom"/>
</dbReference>
<keyword evidence="2 12" id="KW-0639">Primosome</keyword>
<keyword evidence="11 12" id="KW-0804">Transcription</keyword>
<dbReference type="OrthoDB" id="9803773at2"/>
<dbReference type="PANTHER" id="PTHR30313">
    <property type="entry name" value="DNA PRIMASE"/>
    <property type="match status" value="1"/>
</dbReference>
<evidence type="ECO:0000256" key="12">
    <source>
        <dbReference type="HAMAP-Rule" id="MF_00974"/>
    </source>
</evidence>
<dbReference type="Proteomes" id="UP000434580">
    <property type="component" value="Unassembled WGS sequence"/>
</dbReference>
<evidence type="ECO:0000256" key="4">
    <source>
        <dbReference type="ARBA" id="ARBA00022695"/>
    </source>
</evidence>
<dbReference type="Pfam" id="PF08278">
    <property type="entry name" value="DnaG_DnaB_bind"/>
    <property type="match status" value="1"/>
</dbReference>
<evidence type="ECO:0000256" key="3">
    <source>
        <dbReference type="ARBA" id="ARBA00022679"/>
    </source>
</evidence>
<dbReference type="EMBL" id="CACSII010000021">
    <property type="protein sequence ID" value="CAA0120677.1"/>
    <property type="molecule type" value="Genomic_DNA"/>
</dbReference>
<protein>
    <recommendedName>
        <fullName evidence="12 13">DNA primase</fullName>
        <ecNumber evidence="12">2.7.7.101</ecNumber>
    </recommendedName>
</protein>
<dbReference type="InterPro" id="IPR036977">
    <property type="entry name" value="DNA_primase_Znf_CHC2"/>
</dbReference>
<dbReference type="AlphaFoldDB" id="A0A5S9QQM1"/>
<dbReference type="FunFam" id="3.90.980.10:FF:000001">
    <property type="entry name" value="DNA primase"/>
    <property type="match status" value="1"/>
</dbReference>
<dbReference type="SUPFAM" id="SSF117023">
    <property type="entry name" value="DNA primase DnaG, C-terminal domain"/>
    <property type="match status" value="1"/>
</dbReference>
<evidence type="ECO:0000256" key="6">
    <source>
        <dbReference type="ARBA" id="ARBA00022723"/>
    </source>
</evidence>
<comment type="function">
    <text evidence="12 13">RNA polymerase that catalyzes the synthesis of short RNA molecules used as primers for DNA polymerase during DNA replication.</text>
</comment>
<comment type="cofactor">
    <cofactor evidence="12 13 14">
        <name>Zn(2+)</name>
        <dbReference type="ChEBI" id="CHEBI:29105"/>
    </cofactor>
    <text evidence="12 13 14">Binds 1 zinc ion per monomer.</text>
</comment>
<gene>
    <name evidence="12 17" type="primary">dnaG</name>
    <name evidence="17" type="ORF">DPBNPPHM_02584</name>
</gene>
<evidence type="ECO:0000256" key="13">
    <source>
        <dbReference type="PIRNR" id="PIRNR002811"/>
    </source>
</evidence>
<comment type="subunit">
    <text evidence="12">Monomer. Interacts with DnaB.</text>
</comment>
<dbReference type="InterPro" id="IPR050219">
    <property type="entry name" value="DnaG_primase"/>
</dbReference>
<dbReference type="InterPro" id="IPR019475">
    <property type="entry name" value="DNA_primase_DnaB-bd"/>
</dbReference>
<proteinExistence type="inferred from homology"/>
<evidence type="ECO:0000256" key="15">
    <source>
        <dbReference type="SAM" id="MobiDB-lite"/>
    </source>
</evidence>
<dbReference type="EC" id="2.7.7.101" evidence="12"/>
<dbReference type="InterPro" id="IPR002694">
    <property type="entry name" value="Znf_CHC2"/>
</dbReference>
<dbReference type="Pfam" id="PF08275">
    <property type="entry name" value="DNAG_N"/>
    <property type="match status" value="1"/>
</dbReference>
<dbReference type="InterPro" id="IPR016136">
    <property type="entry name" value="DNA_helicase_N/primase_C"/>
</dbReference>
<keyword evidence="10 12" id="KW-0238">DNA-binding</keyword>
<dbReference type="Gene3D" id="3.90.980.10">
    <property type="entry name" value="DNA primase, catalytic core, N-terminal domain"/>
    <property type="match status" value="1"/>
</dbReference>
<name>A0A5S9QQM1_9GAMM</name>
<dbReference type="GO" id="GO:0003677">
    <property type="term" value="F:DNA binding"/>
    <property type="evidence" value="ECO:0007669"/>
    <property type="project" value="UniProtKB-KW"/>
</dbReference>
<feature type="domain" description="Toprim" evidence="16">
    <location>
        <begin position="264"/>
        <end position="346"/>
    </location>
</feature>
<evidence type="ECO:0000256" key="14">
    <source>
        <dbReference type="PIRSR" id="PIRSR002811-1"/>
    </source>
</evidence>
<feature type="compositionally biased region" description="Basic and acidic residues" evidence="15">
    <location>
        <begin position="446"/>
        <end position="456"/>
    </location>
</feature>
<keyword evidence="5 12" id="KW-0235">DNA replication</keyword>
<comment type="domain">
    <text evidence="12">Contains an N-terminal zinc-binding domain, a central core domain that contains the primase activity, and a C-terminal DnaB-binding domain.</text>
</comment>
<keyword evidence="1 12" id="KW-0240">DNA-directed RNA polymerase</keyword>
<accession>A0A5S9QQM1</accession>
<dbReference type="Gene3D" id="3.40.1360.10">
    <property type="match status" value="1"/>
</dbReference>
<dbReference type="InterPro" id="IPR037068">
    <property type="entry name" value="DNA_primase_core_N_sf"/>
</dbReference>
<evidence type="ECO:0000313" key="18">
    <source>
        <dbReference type="Proteomes" id="UP000434580"/>
    </source>
</evidence>
<dbReference type="GO" id="GO:0005737">
    <property type="term" value="C:cytoplasm"/>
    <property type="evidence" value="ECO:0007669"/>
    <property type="project" value="TreeGrafter"/>
</dbReference>
<keyword evidence="8 12" id="KW-0862">Zinc</keyword>
<evidence type="ECO:0000259" key="16">
    <source>
        <dbReference type="PROSITE" id="PS50880"/>
    </source>
</evidence>
<dbReference type="GO" id="GO:0006269">
    <property type="term" value="P:DNA replication, synthesis of primer"/>
    <property type="evidence" value="ECO:0007669"/>
    <property type="project" value="UniProtKB-UniRule"/>
</dbReference>
<dbReference type="SMART" id="SM00493">
    <property type="entry name" value="TOPRIM"/>
    <property type="match status" value="1"/>
</dbReference>
<dbReference type="Pfam" id="PF10410">
    <property type="entry name" value="DnaB_bind"/>
    <property type="match status" value="1"/>
</dbReference>
<sequence>MAGRIPQSFIDNLLERTDLVELIDGRVKLKKTGRNYSACCPFHDEKTPSFSVNPDKQFYYCFGCGAGGNALSFVMEYDRLDFIEAIEQLAKAQNIDIPRDAPTDEQQTYTKSKNSIYDLLEQANQWYQQQLMHHGEKLKVVEYLKDRGLNGEICKEFEVGFAPPGWRNLKTALATDDTRLEHLIEGGMLIEKEGSDKAADSYDRFRDRLIFPIRDNRGRTIGFGGRVFGDEKPKYLNSPETPVFHKNHELYGLYQARQSNRHLQRLIMVEGYMDVIGLAQHGIRCAVATLGTAAGTTHMEKVFRHTSEVVFCFDGDDAGKKAADRALDAVLPFMQAGRQARFLFLPDGEDPDTMVRKHGNTHFEHLIERCETLSEYLFSKASRNLDMGRADDRAQLINQLMPAIKSMPPGTYRELVLRSISEKTGLPIDDLKDLEAIDRPTAPPKHTPDQYSDKHTNKPAYTAPKSRSRLPVSKRRVTRNPVRVASSLLLLNPQLIQALPGDFSFAESDVNHADLELLLTMISQLRANTDTSSSTLIGQSLAKNADLTSQLLALEHHGDEDEHLIQEFTEAIECINDQYQREKSAAIIENTKLNPKLTLNDMSAEERANWLKIFDRSV</sequence>
<dbReference type="Gene3D" id="1.20.50.20">
    <property type="entry name" value="DnaG, RNA polymerase domain, helical bundle"/>
    <property type="match status" value="1"/>
</dbReference>
<keyword evidence="7 12" id="KW-0863">Zinc-finger</keyword>
<dbReference type="Pfam" id="PF13155">
    <property type="entry name" value="Toprim_2"/>
    <property type="match status" value="1"/>
</dbReference>
<dbReference type="SUPFAM" id="SSF57783">
    <property type="entry name" value="Zinc beta-ribbon"/>
    <property type="match status" value="1"/>
</dbReference>
<evidence type="ECO:0000256" key="2">
    <source>
        <dbReference type="ARBA" id="ARBA00022515"/>
    </source>
</evidence>
<dbReference type="Pfam" id="PF01807">
    <property type="entry name" value="Zn_ribbon_DnaG"/>
    <property type="match status" value="1"/>
</dbReference>
<feature type="region of interest" description="Disordered" evidence="15">
    <location>
        <begin position="431"/>
        <end position="476"/>
    </location>
</feature>
<dbReference type="InterPro" id="IPR006295">
    <property type="entry name" value="DNA_primase_DnaG"/>
</dbReference>
<dbReference type="Gene3D" id="1.10.860.10">
    <property type="entry name" value="DNAb Helicase, Chain A"/>
    <property type="match status" value="1"/>
</dbReference>
<dbReference type="FunFam" id="3.90.580.10:FF:000001">
    <property type="entry name" value="DNA primase"/>
    <property type="match status" value="1"/>
</dbReference>
<reference evidence="17 18" key="1">
    <citation type="submission" date="2019-11" db="EMBL/GenBank/DDBJ databases">
        <authorList>
            <person name="Holert J."/>
        </authorList>
    </citation>
    <scope>NUCLEOTIDE SEQUENCE [LARGE SCALE GENOMIC DNA]</scope>
    <source>
        <strain evidence="17">BC5_2</strain>
    </source>
</reference>
<comment type="catalytic activity">
    <reaction evidence="12">
        <text>ssDNA + n NTP = ssDNA/pppN(pN)n-1 hybrid + (n-1) diphosphate.</text>
        <dbReference type="EC" id="2.7.7.101"/>
    </reaction>
</comment>
<keyword evidence="6 12" id="KW-0479">Metal-binding</keyword>
<dbReference type="CDD" id="cd03364">
    <property type="entry name" value="TOPRIM_DnaG_primases"/>
    <property type="match status" value="1"/>
</dbReference>
<evidence type="ECO:0000256" key="1">
    <source>
        <dbReference type="ARBA" id="ARBA00022478"/>
    </source>
</evidence>
<dbReference type="GO" id="GO:0003899">
    <property type="term" value="F:DNA-directed RNA polymerase activity"/>
    <property type="evidence" value="ECO:0007669"/>
    <property type="project" value="UniProtKB-UniRule"/>
</dbReference>
<dbReference type="InterPro" id="IPR013264">
    <property type="entry name" value="DNAG_N"/>
</dbReference>
<evidence type="ECO:0000256" key="9">
    <source>
        <dbReference type="ARBA" id="ARBA00022842"/>
    </source>
</evidence>
<keyword evidence="3 12" id="KW-0808">Transferase</keyword>
<dbReference type="InterPro" id="IPR013173">
    <property type="entry name" value="DNA_primase_DnaG_DnaB-bd_dom"/>
</dbReference>
<evidence type="ECO:0000256" key="8">
    <source>
        <dbReference type="ARBA" id="ARBA00022833"/>
    </source>
</evidence>
<feature type="compositionally biased region" description="Basic residues" evidence="15">
    <location>
        <begin position="466"/>
        <end position="476"/>
    </location>
</feature>
<dbReference type="SMART" id="SM00400">
    <property type="entry name" value="ZnF_CHCC"/>
    <property type="match status" value="1"/>
</dbReference>
<dbReference type="GO" id="GO:0008270">
    <property type="term" value="F:zinc ion binding"/>
    <property type="evidence" value="ECO:0007669"/>
    <property type="project" value="UniProtKB-UniRule"/>
</dbReference>
<dbReference type="InterPro" id="IPR030846">
    <property type="entry name" value="DnaG_bac"/>
</dbReference>
<dbReference type="PANTHER" id="PTHR30313:SF2">
    <property type="entry name" value="DNA PRIMASE"/>
    <property type="match status" value="1"/>
</dbReference>
<dbReference type="PROSITE" id="PS50880">
    <property type="entry name" value="TOPRIM"/>
    <property type="match status" value="1"/>
</dbReference>
<keyword evidence="4 12" id="KW-0548">Nucleotidyltransferase</keyword>
<dbReference type="PIRSF" id="PIRSF002811">
    <property type="entry name" value="DnaG"/>
    <property type="match status" value="1"/>
</dbReference>
<organism evidence="17 18">
    <name type="scientific">BD1-7 clade bacterium</name>
    <dbReference type="NCBI Taxonomy" id="2029982"/>
    <lineage>
        <taxon>Bacteria</taxon>
        <taxon>Pseudomonadati</taxon>
        <taxon>Pseudomonadota</taxon>
        <taxon>Gammaproteobacteria</taxon>
        <taxon>Cellvibrionales</taxon>
        <taxon>Spongiibacteraceae</taxon>
        <taxon>BD1-7 clade</taxon>
    </lineage>
</organism>
<evidence type="ECO:0000256" key="11">
    <source>
        <dbReference type="ARBA" id="ARBA00023163"/>
    </source>
</evidence>
<evidence type="ECO:0000256" key="10">
    <source>
        <dbReference type="ARBA" id="ARBA00023125"/>
    </source>
</evidence>
<keyword evidence="9" id="KW-0460">Magnesium</keyword>
<feature type="zinc finger region" description="CHC2-type" evidence="12 14">
    <location>
        <begin position="40"/>
        <end position="64"/>
    </location>
</feature>
<evidence type="ECO:0000256" key="7">
    <source>
        <dbReference type="ARBA" id="ARBA00022771"/>
    </source>
</evidence>
<dbReference type="HAMAP" id="MF_00974">
    <property type="entry name" value="DNA_primase_DnaG"/>
    <property type="match status" value="1"/>
</dbReference>